<evidence type="ECO:0000256" key="1">
    <source>
        <dbReference type="SAM" id="MobiDB-lite"/>
    </source>
</evidence>
<name>A0A914RUA3_PAREQ</name>
<evidence type="ECO:0000313" key="2">
    <source>
        <dbReference type="Proteomes" id="UP000887564"/>
    </source>
</evidence>
<evidence type="ECO:0000313" key="3">
    <source>
        <dbReference type="WBParaSite" id="PEQ_0000555901-mRNA-1"/>
    </source>
</evidence>
<keyword evidence="2" id="KW-1185">Reference proteome</keyword>
<reference evidence="3" key="1">
    <citation type="submission" date="2022-11" db="UniProtKB">
        <authorList>
            <consortium name="WormBaseParasite"/>
        </authorList>
    </citation>
    <scope>IDENTIFICATION</scope>
</reference>
<feature type="region of interest" description="Disordered" evidence="1">
    <location>
        <begin position="43"/>
        <end position="66"/>
    </location>
</feature>
<dbReference type="WBParaSite" id="PEQ_0000555901-mRNA-1">
    <property type="protein sequence ID" value="PEQ_0000555901-mRNA-1"/>
    <property type="gene ID" value="PEQ_0000555901"/>
</dbReference>
<proteinExistence type="predicted"/>
<sequence>KRYEVEENIVGEDGKRRITLQGERLIADEVDIDSLNDVTVTTDDSAPDDYADFDKQVPSNGWPEHM</sequence>
<protein>
    <submittedName>
        <fullName evidence="3">Uncharacterized protein</fullName>
    </submittedName>
</protein>
<dbReference type="Proteomes" id="UP000887564">
    <property type="component" value="Unplaced"/>
</dbReference>
<dbReference type="AlphaFoldDB" id="A0A914RUA3"/>
<organism evidence="2 3">
    <name type="scientific">Parascaris equorum</name>
    <name type="common">Equine roundworm</name>
    <dbReference type="NCBI Taxonomy" id="6256"/>
    <lineage>
        <taxon>Eukaryota</taxon>
        <taxon>Metazoa</taxon>
        <taxon>Ecdysozoa</taxon>
        <taxon>Nematoda</taxon>
        <taxon>Chromadorea</taxon>
        <taxon>Rhabditida</taxon>
        <taxon>Spirurina</taxon>
        <taxon>Ascaridomorpha</taxon>
        <taxon>Ascaridoidea</taxon>
        <taxon>Ascarididae</taxon>
        <taxon>Parascaris</taxon>
    </lineage>
</organism>
<accession>A0A914RUA3</accession>